<reference evidence="1 2" key="1">
    <citation type="submission" date="2018-10" db="EMBL/GenBank/DDBJ databases">
        <title>Phylogenomics of Brevibacillus.</title>
        <authorList>
            <person name="Dunlap C."/>
        </authorList>
    </citation>
    <scope>NUCLEOTIDE SEQUENCE [LARGE SCALE GENOMIC DNA]</scope>
    <source>
        <strain evidence="1 2">JCM 12215</strain>
    </source>
</reference>
<evidence type="ECO:0000313" key="2">
    <source>
        <dbReference type="Proteomes" id="UP000282028"/>
    </source>
</evidence>
<gene>
    <name evidence="1" type="ORF">EDM52_08705</name>
</gene>
<organism evidence="1 2">
    <name type="scientific">Brevibacillus invocatus</name>
    <dbReference type="NCBI Taxonomy" id="173959"/>
    <lineage>
        <taxon>Bacteria</taxon>
        <taxon>Bacillati</taxon>
        <taxon>Bacillota</taxon>
        <taxon>Bacilli</taxon>
        <taxon>Bacillales</taxon>
        <taxon>Paenibacillaceae</taxon>
        <taxon>Brevibacillus</taxon>
    </lineage>
</organism>
<dbReference type="Proteomes" id="UP000282028">
    <property type="component" value="Unassembled WGS sequence"/>
</dbReference>
<dbReference type="OrthoDB" id="6713581at2"/>
<keyword evidence="1" id="KW-0808">Transferase</keyword>
<dbReference type="SUPFAM" id="SSF53756">
    <property type="entry name" value="UDP-Glycosyltransferase/glycogen phosphorylase"/>
    <property type="match status" value="1"/>
</dbReference>
<dbReference type="GO" id="GO:0016740">
    <property type="term" value="F:transferase activity"/>
    <property type="evidence" value="ECO:0007669"/>
    <property type="project" value="UniProtKB-KW"/>
</dbReference>
<dbReference type="Gene3D" id="3.40.50.2000">
    <property type="entry name" value="Glycogen Phosphorylase B"/>
    <property type="match status" value="1"/>
</dbReference>
<dbReference type="AlphaFoldDB" id="A0A3M8CGD3"/>
<name>A0A3M8CGD3_9BACL</name>
<protein>
    <submittedName>
        <fullName evidence="1">Glycosyltransferase family 1 protein</fullName>
    </submittedName>
</protein>
<dbReference type="RefSeq" id="WP_122908617.1">
    <property type="nucleotide sequence ID" value="NZ_CBCSBE010000005.1"/>
</dbReference>
<proteinExistence type="predicted"/>
<keyword evidence="2" id="KW-1185">Reference proteome</keyword>
<dbReference type="EMBL" id="RHHR01000013">
    <property type="protein sequence ID" value="RNB74798.1"/>
    <property type="molecule type" value="Genomic_DNA"/>
</dbReference>
<sequence length="378" mass="44283">MRICFYCPLHEFKPKGNVLQFFIMLRALDRKIDNLPASEQKKYTFDCVLPFSFRNGTGGFRFHHVQFIHADDPTTKIISLDQKKAYDFVLVRGRNDAHKLLQYKDSLSKKLLYLATQYNLQDPYIMSRTDYLFRNSRMIFFQTEPNAERYRQYQLNKGSYSTQELDRKIKVLPQFVEHSKEEIQKRNEDDPLHLIMAGVIRPRYGLSVAVKAIQLIRKQHPRARLRVLYPSIVGKYRKRAVQLLRTPGVSDNGQKSMWKTKKMIVNSGIGLALLFDKTSDQNPSHSYLSRILEYMALGVPVLTTKTIGNVALLGEQYPLFVINAYDIQHQYQRLCDLDFYQEMSDYVKERGSRFLADNAVEPFWAALHTEYRLGKKKK</sequence>
<accession>A0A3M8CGD3</accession>
<evidence type="ECO:0000313" key="1">
    <source>
        <dbReference type="EMBL" id="RNB74798.1"/>
    </source>
</evidence>
<comment type="caution">
    <text evidence="1">The sequence shown here is derived from an EMBL/GenBank/DDBJ whole genome shotgun (WGS) entry which is preliminary data.</text>
</comment>